<feature type="transmembrane region" description="Helical" evidence="5">
    <location>
        <begin position="153"/>
        <end position="173"/>
    </location>
</feature>
<evidence type="ECO:0000256" key="2">
    <source>
        <dbReference type="ARBA" id="ARBA00022692"/>
    </source>
</evidence>
<sequence>MTKYLTAEQEKIRDRIYYQSGAKGALIGLGLGAVATAFVLKRSPEFRALSRPLQSIMAASTTTAGFLFASDKATQEFENRELGYTDEDMIAALRRGEKPQDNLSTFDRSMQYLNSNRWSVIGLSWAVSMAGALGLSFSNRYLTTQQKLVQARMYAQAVTIAVLMASAGVSIYVGDEGKDRKEEPDAQLRAVLALPDNSEPKMVKQTSN</sequence>
<accession>A0A1C7NRS1</accession>
<dbReference type="OrthoDB" id="1915122at2759"/>
<evidence type="ECO:0000256" key="4">
    <source>
        <dbReference type="ARBA" id="ARBA00023136"/>
    </source>
</evidence>
<keyword evidence="8" id="KW-1185">Reference proteome</keyword>
<evidence type="ECO:0000256" key="3">
    <source>
        <dbReference type="ARBA" id="ARBA00022989"/>
    </source>
</evidence>
<dbReference type="PROSITE" id="PS51503">
    <property type="entry name" value="HIG1"/>
    <property type="match status" value="1"/>
</dbReference>
<keyword evidence="4 5" id="KW-0472">Membrane</keyword>
<gene>
    <name evidence="7" type="ORF">A0J61_00155</name>
</gene>
<evidence type="ECO:0000313" key="7">
    <source>
        <dbReference type="EMBL" id="OBZ91803.1"/>
    </source>
</evidence>
<dbReference type="Proteomes" id="UP000093000">
    <property type="component" value="Unassembled WGS sequence"/>
</dbReference>
<feature type="transmembrane region" description="Helical" evidence="5">
    <location>
        <begin position="21"/>
        <end position="40"/>
    </location>
</feature>
<name>A0A1C7NRS1_9FUNG</name>
<dbReference type="GO" id="GO:0033617">
    <property type="term" value="P:mitochondrial respiratory chain complex IV assembly"/>
    <property type="evidence" value="ECO:0007669"/>
    <property type="project" value="TreeGrafter"/>
</dbReference>
<feature type="transmembrane region" description="Helical" evidence="5">
    <location>
        <begin position="52"/>
        <end position="70"/>
    </location>
</feature>
<keyword evidence="2 5" id="KW-0812">Transmembrane</keyword>
<dbReference type="InterPro" id="IPR040153">
    <property type="entry name" value="Rcf2"/>
</dbReference>
<proteinExistence type="predicted"/>
<dbReference type="GO" id="GO:0005739">
    <property type="term" value="C:mitochondrion"/>
    <property type="evidence" value="ECO:0007669"/>
    <property type="project" value="UniProtKB-SubCell"/>
</dbReference>
<organism evidence="7 8">
    <name type="scientific">Choanephora cucurbitarum</name>
    <dbReference type="NCBI Taxonomy" id="101091"/>
    <lineage>
        <taxon>Eukaryota</taxon>
        <taxon>Fungi</taxon>
        <taxon>Fungi incertae sedis</taxon>
        <taxon>Mucoromycota</taxon>
        <taxon>Mucoromycotina</taxon>
        <taxon>Mucoromycetes</taxon>
        <taxon>Mucorales</taxon>
        <taxon>Mucorineae</taxon>
        <taxon>Choanephoraceae</taxon>
        <taxon>Choanephoroideae</taxon>
        <taxon>Choanephora</taxon>
    </lineage>
</organism>
<dbReference type="PANTHER" id="PTHR28018">
    <property type="entry name" value="RESPIRATORY SUPERCOMPLEX FACTOR 2, MITOCHONDRIAL"/>
    <property type="match status" value="1"/>
</dbReference>
<keyword evidence="3 5" id="KW-1133">Transmembrane helix</keyword>
<dbReference type="EMBL" id="LUGH01000003">
    <property type="protein sequence ID" value="OBZ91803.1"/>
    <property type="molecule type" value="Genomic_DNA"/>
</dbReference>
<reference evidence="7 8" key="1">
    <citation type="submission" date="2016-03" db="EMBL/GenBank/DDBJ databases">
        <title>Choanephora cucurbitarum.</title>
        <authorList>
            <person name="Min B."/>
            <person name="Park H."/>
            <person name="Park J.-H."/>
            <person name="Shin H.-D."/>
            <person name="Choi I.-G."/>
        </authorList>
    </citation>
    <scope>NUCLEOTIDE SEQUENCE [LARGE SCALE GENOMIC DNA]</scope>
    <source>
        <strain evidence="7 8">KUS-F28377</strain>
    </source>
</reference>
<comment type="caution">
    <text evidence="7">The sequence shown here is derived from an EMBL/GenBank/DDBJ whole genome shotgun (WGS) entry which is preliminary data.</text>
</comment>
<dbReference type="InParanoid" id="A0A1C7NRS1"/>
<evidence type="ECO:0000256" key="1">
    <source>
        <dbReference type="ARBA" id="ARBA00004173"/>
    </source>
</evidence>
<protein>
    <recommendedName>
        <fullName evidence="6">HIG1 domain-containing protein</fullName>
    </recommendedName>
</protein>
<dbReference type="STRING" id="101091.A0A1C7NRS1"/>
<dbReference type="InterPro" id="IPR007667">
    <property type="entry name" value="Hypoxia_induced_domain"/>
</dbReference>
<evidence type="ECO:0000313" key="8">
    <source>
        <dbReference type="Proteomes" id="UP000093000"/>
    </source>
</evidence>
<dbReference type="Pfam" id="PF04588">
    <property type="entry name" value="HIG_1_N"/>
    <property type="match status" value="1"/>
</dbReference>
<feature type="domain" description="HIG1" evidence="6">
    <location>
        <begin position="90"/>
        <end position="181"/>
    </location>
</feature>
<dbReference type="FunCoup" id="A0A1C7NRS1">
    <property type="interactions" value="60"/>
</dbReference>
<evidence type="ECO:0000259" key="6">
    <source>
        <dbReference type="PROSITE" id="PS51503"/>
    </source>
</evidence>
<dbReference type="PANTHER" id="PTHR28018:SF3">
    <property type="entry name" value="RESPIRATORY SUPERCOMPLEX FACTOR 2, MITOCHONDRIAL"/>
    <property type="match status" value="1"/>
</dbReference>
<dbReference type="AlphaFoldDB" id="A0A1C7NRS1"/>
<feature type="transmembrane region" description="Helical" evidence="5">
    <location>
        <begin position="118"/>
        <end position="138"/>
    </location>
</feature>
<comment type="subcellular location">
    <subcellularLocation>
        <location evidence="1">Mitochondrion</location>
    </subcellularLocation>
</comment>
<evidence type="ECO:0000256" key="5">
    <source>
        <dbReference type="SAM" id="Phobius"/>
    </source>
</evidence>